<gene>
    <name evidence="2" type="ORF">GCM10022406_28070</name>
</gene>
<dbReference type="RefSeq" id="WP_345115125.1">
    <property type="nucleotide sequence ID" value="NZ_BAABDH010000083.1"/>
</dbReference>
<dbReference type="SUPFAM" id="SSF52540">
    <property type="entry name" value="P-loop containing nucleoside triphosphate hydrolases"/>
    <property type="match status" value="1"/>
</dbReference>
<dbReference type="EMBL" id="BAABDH010000083">
    <property type="protein sequence ID" value="GAA3943854.1"/>
    <property type="molecule type" value="Genomic_DNA"/>
</dbReference>
<dbReference type="SMART" id="SM00487">
    <property type="entry name" value="DEXDc"/>
    <property type="match status" value="1"/>
</dbReference>
<evidence type="ECO:0000313" key="2">
    <source>
        <dbReference type="EMBL" id="GAA3943854.1"/>
    </source>
</evidence>
<name>A0ABP7NDQ6_9BACT</name>
<proteinExistence type="predicted"/>
<accession>A0ABP7NDQ6</accession>
<organism evidence="2 3">
    <name type="scientific">Hymenobacter algoricola</name>
    <dbReference type="NCBI Taxonomy" id="486267"/>
    <lineage>
        <taxon>Bacteria</taxon>
        <taxon>Pseudomonadati</taxon>
        <taxon>Bacteroidota</taxon>
        <taxon>Cytophagia</taxon>
        <taxon>Cytophagales</taxon>
        <taxon>Hymenobacteraceae</taxon>
        <taxon>Hymenobacter</taxon>
    </lineage>
</organism>
<feature type="domain" description="Helicase ATP-binding" evidence="1">
    <location>
        <begin position="139"/>
        <end position="310"/>
    </location>
</feature>
<dbReference type="Proteomes" id="UP001499909">
    <property type="component" value="Unassembled WGS sequence"/>
</dbReference>
<dbReference type="InterPro" id="IPR001650">
    <property type="entry name" value="Helicase_C-like"/>
</dbReference>
<dbReference type="PANTHER" id="PTHR47396">
    <property type="entry name" value="TYPE I RESTRICTION ENZYME ECOKI R PROTEIN"/>
    <property type="match status" value="1"/>
</dbReference>
<sequence>MELHIPEQRITIISAPKSKNTVTKLVSKATLLKEVAAVKHQNGLLVSNKERSVYITDKAKDIPEDQNDVAQSENLPTIAALNDQGLAIKKWLKSTSNLNNPADVVSSWRGKLTFLEEDREAEINGLRQPQLGALYSILGHLKLAAEAGVVVLPTGTGKTETMLAALVANQCKRLLVVVPSDALRTQISEKFITLGLLKEFKILSEDAAYPAVGVIRNGFTNIADFQNFVAKSNVIVATMAILKNLSNENLKYLAAECSHLFIDEAHHVKAKSWEYVKEHFDNKKIIQFTATPFRNDGQRLEGKVLFNFPLREAQSQGYYKKIEFLAVSVPKLKEADKVIADTAIARLRTDLKSYNHILMARCATKERADEIFKLYEQEKDLQPILIYSGAPRAKENYQKIIKKQTRIIVCVDMLGEGFDLPELKIAAFHDIRKSLPITLQLAGRFTRTKFDEQLGDACFIANIGVLLPKGRIYTLSIF</sequence>
<dbReference type="PANTHER" id="PTHR47396:SF1">
    <property type="entry name" value="ATP-DEPENDENT HELICASE IRC3-RELATED"/>
    <property type="match status" value="1"/>
</dbReference>
<dbReference type="InterPro" id="IPR050742">
    <property type="entry name" value="Helicase_Restrict-Modif_Enz"/>
</dbReference>
<dbReference type="Pfam" id="PF04851">
    <property type="entry name" value="ResIII"/>
    <property type="match status" value="1"/>
</dbReference>
<reference evidence="3" key="1">
    <citation type="journal article" date="2019" name="Int. J. Syst. Evol. Microbiol.">
        <title>The Global Catalogue of Microorganisms (GCM) 10K type strain sequencing project: providing services to taxonomists for standard genome sequencing and annotation.</title>
        <authorList>
            <consortium name="The Broad Institute Genomics Platform"/>
            <consortium name="The Broad Institute Genome Sequencing Center for Infectious Disease"/>
            <person name="Wu L."/>
            <person name="Ma J."/>
        </authorList>
    </citation>
    <scope>NUCLEOTIDE SEQUENCE [LARGE SCALE GENOMIC DNA]</scope>
    <source>
        <strain evidence="3">JCM 17214</strain>
    </source>
</reference>
<dbReference type="Gene3D" id="3.40.50.300">
    <property type="entry name" value="P-loop containing nucleotide triphosphate hydrolases"/>
    <property type="match status" value="2"/>
</dbReference>
<evidence type="ECO:0000259" key="1">
    <source>
        <dbReference type="PROSITE" id="PS51192"/>
    </source>
</evidence>
<dbReference type="PROSITE" id="PS51192">
    <property type="entry name" value="HELICASE_ATP_BIND_1"/>
    <property type="match status" value="1"/>
</dbReference>
<dbReference type="InterPro" id="IPR027417">
    <property type="entry name" value="P-loop_NTPase"/>
</dbReference>
<protein>
    <recommendedName>
        <fullName evidence="1">Helicase ATP-binding domain-containing protein</fullName>
    </recommendedName>
</protein>
<dbReference type="InterPro" id="IPR014001">
    <property type="entry name" value="Helicase_ATP-bd"/>
</dbReference>
<dbReference type="CDD" id="cd17926">
    <property type="entry name" value="DEXHc_RE"/>
    <property type="match status" value="1"/>
</dbReference>
<dbReference type="InterPro" id="IPR006935">
    <property type="entry name" value="Helicase/UvrB_N"/>
</dbReference>
<comment type="caution">
    <text evidence="2">The sequence shown here is derived from an EMBL/GenBank/DDBJ whole genome shotgun (WGS) entry which is preliminary data.</text>
</comment>
<keyword evidence="3" id="KW-1185">Reference proteome</keyword>
<dbReference type="Pfam" id="PF00271">
    <property type="entry name" value="Helicase_C"/>
    <property type="match status" value="1"/>
</dbReference>
<evidence type="ECO:0000313" key="3">
    <source>
        <dbReference type="Proteomes" id="UP001499909"/>
    </source>
</evidence>